<reference evidence="1" key="1">
    <citation type="submission" date="2022-04" db="EMBL/GenBank/DDBJ databases">
        <title>Jade perch genome.</title>
        <authorList>
            <person name="Chao B."/>
        </authorList>
    </citation>
    <scope>NUCLEOTIDE SEQUENCE</scope>
    <source>
        <strain evidence="1">CB-2022</strain>
    </source>
</reference>
<protein>
    <submittedName>
        <fullName evidence="1">Uncharacterized protein</fullName>
    </submittedName>
</protein>
<keyword evidence="2" id="KW-1185">Reference proteome</keyword>
<organism evidence="1 2">
    <name type="scientific">Scortum barcoo</name>
    <name type="common">barcoo grunter</name>
    <dbReference type="NCBI Taxonomy" id="214431"/>
    <lineage>
        <taxon>Eukaryota</taxon>
        <taxon>Metazoa</taxon>
        <taxon>Chordata</taxon>
        <taxon>Craniata</taxon>
        <taxon>Vertebrata</taxon>
        <taxon>Euteleostomi</taxon>
        <taxon>Actinopterygii</taxon>
        <taxon>Neopterygii</taxon>
        <taxon>Teleostei</taxon>
        <taxon>Neoteleostei</taxon>
        <taxon>Acanthomorphata</taxon>
        <taxon>Eupercaria</taxon>
        <taxon>Centrarchiformes</taxon>
        <taxon>Terapontoidei</taxon>
        <taxon>Terapontidae</taxon>
        <taxon>Scortum</taxon>
    </lineage>
</organism>
<dbReference type="Proteomes" id="UP000831701">
    <property type="component" value="Chromosome 13"/>
</dbReference>
<evidence type="ECO:0000313" key="2">
    <source>
        <dbReference type="Proteomes" id="UP000831701"/>
    </source>
</evidence>
<proteinExistence type="predicted"/>
<sequence>MQGQRAPGIDGLTVEFYKAFWDILAADDILDVFNESLTYGSMPVSCRRAVLTLLPPKGNLQDIKNWRPVSLLCVDYKLLSKAFSQQAEGSYGARSSTGTRPTCVPGSKRNDKPNSLHWLLKEPLIVHGARLDISSSVAPGLTGGPLQGCFFGVVVVGGSVGRYARCQQSGGAGEAHSPTCGESFTAG</sequence>
<gene>
    <name evidence="1" type="ORF">L3Q82_001464</name>
</gene>
<comment type="caution">
    <text evidence="1">The sequence shown here is derived from an EMBL/GenBank/DDBJ whole genome shotgun (WGS) entry which is preliminary data.</text>
</comment>
<evidence type="ECO:0000313" key="1">
    <source>
        <dbReference type="EMBL" id="KAI3363862.1"/>
    </source>
</evidence>
<name>A0ACB8W9D2_9TELE</name>
<dbReference type="EMBL" id="CM041543">
    <property type="protein sequence ID" value="KAI3363862.1"/>
    <property type="molecule type" value="Genomic_DNA"/>
</dbReference>
<accession>A0ACB8W9D2</accession>